<dbReference type="PANTHER" id="PTHR31422:SF58">
    <property type="entry name" value="GTD-BINDING DOMAIN-CONTAINING PROTEIN"/>
    <property type="match status" value="1"/>
</dbReference>
<dbReference type="InterPro" id="IPR007656">
    <property type="entry name" value="GTD-bd"/>
</dbReference>
<accession>A0ABQ8ASF4</accession>
<feature type="domain" description="GTD-binding" evidence="8">
    <location>
        <begin position="47"/>
        <end position="145"/>
    </location>
</feature>
<feature type="coiled-coil region" evidence="5">
    <location>
        <begin position="292"/>
        <end position="319"/>
    </location>
</feature>
<sequence>MDTLTCCDCGCEDCSSHKHDEFSNNKPRDARDLSLSSSSNAKVQIENECHLLRETVASQQESIQDLYSELDEERNAASTAANEAMSMILRLQREKAEVEMELRQFKRFSEEKMEHDRQELLALEDLVYKREQTIQALTFEAQAFRHRMMSYGVSEEADVDDVAKNVYDYDYDYDYPPLKCSLNENPEVEVDVEKYTLTDSSPRGGDNLSSLPRQSPKRHRHFRKVSTGSSSSLLGTTNRDQRPDFSVDSPRFNGEMHDRIYTIDSVHQGDAEEKCKVDGEMNQPDHLGDPDIVKLYARMQALEADRESMREAIVSMRTEKAQMVLLKEIAQHLSKEVVPERRLPIRKASIVGVFSFLSVFKWITSFVFWRKKARRSKYMNGVQANNMGLEMLLEKTPRIRQWRCLSSTQV</sequence>
<evidence type="ECO:0000256" key="1">
    <source>
        <dbReference type="ARBA" id="ARBA00004370"/>
    </source>
</evidence>
<feature type="compositionally biased region" description="Basic and acidic residues" evidence="6">
    <location>
        <begin position="16"/>
        <end position="32"/>
    </location>
</feature>
<dbReference type="Proteomes" id="UP000824890">
    <property type="component" value="Unassembled WGS sequence"/>
</dbReference>
<evidence type="ECO:0000256" key="6">
    <source>
        <dbReference type="SAM" id="MobiDB-lite"/>
    </source>
</evidence>
<evidence type="ECO:0000256" key="4">
    <source>
        <dbReference type="ARBA" id="ARBA00023136"/>
    </source>
</evidence>
<dbReference type="EMBL" id="JAGKQM010000012">
    <property type="protein sequence ID" value="KAH0895471.1"/>
    <property type="molecule type" value="Genomic_DNA"/>
</dbReference>
<gene>
    <name evidence="9" type="ORF">HID58_045039</name>
</gene>
<name>A0ABQ8ASF4_BRANA</name>
<keyword evidence="10" id="KW-1185">Reference proteome</keyword>
<comment type="subcellular location">
    <subcellularLocation>
        <location evidence="1">Membrane</location>
    </subcellularLocation>
</comment>
<feature type="region of interest" description="Disordered" evidence="6">
    <location>
        <begin position="16"/>
        <end position="37"/>
    </location>
</feature>
<dbReference type="Pfam" id="PF04576">
    <property type="entry name" value="Zein-binding"/>
    <property type="match status" value="1"/>
</dbReference>
<feature type="compositionally biased region" description="Polar residues" evidence="6">
    <location>
        <begin position="197"/>
        <end position="213"/>
    </location>
</feature>
<evidence type="ECO:0000259" key="8">
    <source>
        <dbReference type="PROSITE" id="PS51775"/>
    </source>
</evidence>
<evidence type="ECO:0000256" key="7">
    <source>
        <dbReference type="SAM" id="Phobius"/>
    </source>
</evidence>
<organism evidence="9 10">
    <name type="scientific">Brassica napus</name>
    <name type="common">Rape</name>
    <dbReference type="NCBI Taxonomy" id="3708"/>
    <lineage>
        <taxon>Eukaryota</taxon>
        <taxon>Viridiplantae</taxon>
        <taxon>Streptophyta</taxon>
        <taxon>Embryophyta</taxon>
        <taxon>Tracheophyta</taxon>
        <taxon>Spermatophyta</taxon>
        <taxon>Magnoliopsida</taxon>
        <taxon>eudicotyledons</taxon>
        <taxon>Gunneridae</taxon>
        <taxon>Pentapetalae</taxon>
        <taxon>rosids</taxon>
        <taxon>malvids</taxon>
        <taxon>Brassicales</taxon>
        <taxon>Brassicaceae</taxon>
        <taxon>Brassiceae</taxon>
        <taxon>Brassica</taxon>
    </lineage>
</organism>
<feature type="region of interest" description="Disordered" evidence="6">
    <location>
        <begin position="197"/>
        <end position="253"/>
    </location>
</feature>
<feature type="compositionally biased region" description="Low complexity" evidence="6">
    <location>
        <begin position="226"/>
        <end position="237"/>
    </location>
</feature>
<keyword evidence="5" id="KW-0175">Coiled coil</keyword>
<evidence type="ECO:0000256" key="3">
    <source>
        <dbReference type="ARBA" id="ARBA00022989"/>
    </source>
</evidence>
<reference evidence="9 10" key="1">
    <citation type="submission" date="2021-05" db="EMBL/GenBank/DDBJ databases">
        <title>Genome Assembly of Synthetic Allotetraploid Brassica napus Reveals Homoeologous Exchanges between Subgenomes.</title>
        <authorList>
            <person name="Davis J.T."/>
        </authorList>
    </citation>
    <scope>NUCLEOTIDE SEQUENCE [LARGE SCALE GENOMIC DNA]</scope>
    <source>
        <strain evidence="10">cv. Da-Ae</strain>
        <tissue evidence="9">Seedling</tissue>
    </source>
</reference>
<feature type="compositionally biased region" description="Basic residues" evidence="6">
    <location>
        <begin position="215"/>
        <end position="224"/>
    </location>
</feature>
<proteinExistence type="predicted"/>
<protein>
    <recommendedName>
        <fullName evidence="8">GTD-binding domain-containing protein</fullName>
    </recommendedName>
</protein>
<keyword evidence="2 7" id="KW-0812">Transmembrane</keyword>
<feature type="coiled-coil region" evidence="5">
    <location>
        <begin position="56"/>
        <end position="111"/>
    </location>
</feature>
<evidence type="ECO:0000313" key="9">
    <source>
        <dbReference type="EMBL" id="KAH0895471.1"/>
    </source>
</evidence>
<comment type="caution">
    <text evidence="9">The sequence shown here is derived from an EMBL/GenBank/DDBJ whole genome shotgun (WGS) entry which is preliminary data.</text>
</comment>
<evidence type="ECO:0000256" key="2">
    <source>
        <dbReference type="ARBA" id="ARBA00022692"/>
    </source>
</evidence>
<keyword evidence="4 7" id="KW-0472">Membrane</keyword>
<feature type="transmembrane region" description="Helical" evidence="7">
    <location>
        <begin position="348"/>
        <end position="369"/>
    </location>
</feature>
<dbReference type="PROSITE" id="PS51775">
    <property type="entry name" value="GTD_BINDING"/>
    <property type="match status" value="1"/>
</dbReference>
<dbReference type="PANTHER" id="PTHR31422">
    <property type="entry name" value="BNAANNG28530D PROTEIN"/>
    <property type="match status" value="1"/>
</dbReference>
<keyword evidence="3 7" id="KW-1133">Transmembrane helix</keyword>
<evidence type="ECO:0000256" key="5">
    <source>
        <dbReference type="SAM" id="Coils"/>
    </source>
</evidence>
<evidence type="ECO:0000313" key="10">
    <source>
        <dbReference type="Proteomes" id="UP000824890"/>
    </source>
</evidence>